<comment type="similarity">
    <text evidence="3">Belongs to the HARBI1 family.</text>
</comment>
<evidence type="ECO:0000313" key="11">
    <source>
        <dbReference type="Proteomes" id="UP000078492"/>
    </source>
</evidence>
<dbReference type="AlphaFoldDB" id="A0A151IS36"/>
<dbReference type="Pfam" id="PF13359">
    <property type="entry name" value="DDE_Tnp_4"/>
    <property type="match status" value="1"/>
</dbReference>
<keyword evidence="5" id="KW-0479">Metal-binding</keyword>
<feature type="compositionally biased region" description="Basic residues" evidence="8">
    <location>
        <begin position="192"/>
        <end position="210"/>
    </location>
</feature>
<evidence type="ECO:0000313" key="10">
    <source>
        <dbReference type="EMBL" id="KYN09491.1"/>
    </source>
</evidence>
<dbReference type="EMBL" id="KQ981100">
    <property type="protein sequence ID" value="KYN09491.1"/>
    <property type="molecule type" value="Genomic_DNA"/>
</dbReference>
<feature type="domain" description="DDE Tnp4" evidence="9">
    <location>
        <begin position="242"/>
        <end position="396"/>
    </location>
</feature>
<dbReference type="PANTHER" id="PTHR22930">
    <property type="match status" value="1"/>
</dbReference>
<name>A0A151IS36_9HYME</name>
<comment type="subcellular location">
    <subcellularLocation>
        <location evidence="2">Nucleus</location>
    </subcellularLocation>
</comment>
<dbReference type="GO" id="GO:0016787">
    <property type="term" value="F:hydrolase activity"/>
    <property type="evidence" value="ECO:0007669"/>
    <property type="project" value="UniProtKB-KW"/>
</dbReference>
<dbReference type="PANTHER" id="PTHR22930:SF269">
    <property type="entry name" value="NUCLEASE HARBI1-LIKE PROTEIN"/>
    <property type="match status" value="1"/>
</dbReference>
<dbReference type="InterPro" id="IPR045249">
    <property type="entry name" value="HARBI1-like"/>
</dbReference>
<dbReference type="GO" id="GO:0005634">
    <property type="term" value="C:nucleus"/>
    <property type="evidence" value="ECO:0007669"/>
    <property type="project" value="UniProtKB-SubCell"/>
</dbReference>
<evidence type="ECO:0000256" key="1">
    <source>
        <dbReference type="ARBA" id="ARBA00001968"/>
    </source>
</evidence>
<evidence type="ECO:0000256" key="4">
    <source>
        <dbReference type="ARBA" id="ARBA00022722"/>
    </source>
</evidence>
<proteinExistence type="inferred from homology"/>
<accession>A0A151IS36</accession>
<evidence type="ECO:0000256" key="8">
    <source>
        <dbReference type="SAM" id="MobiDB-lite"/>
    </source>
</evidence>
<evidence type="ECO:0000256" key="6">
    <source>
        <dbReference type="ARBA" id="ARBA00022801"/>
    </source>
</evidence>
<comment type="cofactor">
    <cofactor evidence="1">
        <name>a divalent metal cation</name>
        <dbReference type="ChEBI" id="CHEBI:60240"/>
    </cofactor>
</comment>
<reference evidence="10 11" key="1">
    <citation type="submission" date="2015-09" db="EMBL/GenBank/DDBJ databases">
        <title>Trachymyrmex cornetzi WGS genome.</title>
        <authorList>
            <person name="Nygaard S."/>
            <person name="Hu H."/>
            <person name="Boomsma J."/>
            <person name="Zhang G."/>
        </authorList>
    </citation>
    <scope>NUCLEOTIDE SEQUENCE [LARGE SCALE GENOMIC DNA]</scope>
    <source>
        <strain evidence="10">Tcor2-1</strain>
        <tissue evidence="10">Whole body</tissue>
    </source>
</reference>
<keyword evidence="11" id="KW-1185">Reference proteome</keyword>
<dbReference type="GO" id="GO:0004518">
    <property type="term" value="F:nuclease activity"/>
    <property type="evidence" value="ECO:0007669"/>
    <property type="project" value="UniProtKB-KW"/>
</dbReference>
<evidence type="ECO:0000256" key="3">
    <source>
        <dbReference type="ARBA" id="ARBA00006958"/>
    </source>
</evidence>
<dbReference type="InterPro" id="IPR027806">
    <property type="entry name" value="HARBI1_dom"/>
</dbReference>
<keyword evidence="4" id="KW-0540">Nuclease</keyword>
<keyword evidence="6" id="KW-0378">Hydrolase</keyword>
<keyword evidence="7" id="KW-0539">Nucleus</keyword>
<feature type="region of interest" description="Disordered" evidence="8">
    <location>
        <begin position="171"/>
        <end position="215"/>
    </location>
</feature>
<dbReference type="Proteomes" id="UP000078492">
    <property type="component" value="Unassembled WGS sequence"/>
</dbReference>
<dbReference type="GO" id="GO:0046872">
    <property type="term" value="F:metal ion binding"/>
    <property type="evidence" value="ECO:0007669"/>
    <property type="project" value="UniProtKB-KW"/>
</dbReference>
<evidence type="ECO:0000256" key="2">
    <source>
        <dbReference type="ARBA" id="ARBA00004123"/>
    </source>
</evidence>
<feature type="compositionally biased region" description="Basic and acidic residues" evidence="8">
    <location>
        <begin position="176"/>
        <end position="191"/>
    </location>
</feature>
<sequence>MYLLAYRSSKREATGVTPAELYFSQDLRLPVDLLRGNPPKISLATFRVADLGLVYPMNTKICDPDFQYALRDEILRCIQGDDQPVADYLTFIQALFGLLNPSWNLTEQLNYTHRNMLLLLQMALRRDELSDFTTLELLASRLEVNHKASTTRRAPPASDKSLFPELAYRPRKAQKGRSDRRDQVFDSGDRRKNNRGRRRPPPRLRRRTPRGRPGPLFSKSIAYEKLKKCYSICNHTIVFCPDNAGSNFYNYKNSHSIVLLAICDANYIFRFVDIGAYGRRSDGGIFRESQLGQHLEAGQMNIPQPDSFYRGGPLLPYCIVGDEAFPLKSYLLRPFFGKDNLSAEQCIYNYRLSRARRVIENCFGILVSQWRIYRKSIISSVETTMKIVQATICLHNWLRKSDIEQTNNILPDMLDRETTEDDYI</sequence>
<protein>
    <submittedName>
        <fullName evidence="10">Putative nuclease HARBI1</fullName>
    </submittedName>
</protein>
<evidence type="ECO:0000259" key="9">
    <source>
        <dbReference type="Pfam" id="PF13359"/>
    </source>
</evidence>
<evidence type="ECO:0000256" key="5">
    <source>
        <dbReference type="ARBA" id="ARBA00022723"/>
    </source>
</evidence>
<feature type="region of interest" description="Disordered" evidence="8">
    <location>
        <begin position="146"/>
        <end position="165"/>
    </location>
</feature>
<evidence type="ECO:0000256" key="7">
    <source>
        <dbReference type="ARBA" id="ARBA00023242"/>
    </source>
</evidence>
<dbReference type="STRING" id="471704.A0A151IS36"/>
<organism evidence="10 11">
    <name type="scientific">Trachymyrmex cornetzi</name>
    <dbReference type="NCBI Taxonomy" id="471704"/>
    <lineage>
        <taxon>Eukaryota</taxon>
        <taxon>Metazoa</taxon>
        <taxon>Ecdysozoa</taxon>
        <taxon>Arthropoda</taxon>
        <taxon>Hexapoda</taxon>
        <taxon>Insecta</taxon>
        <taxon>Pterygota</taxon>
        <taxon>Neoptera</taxon>
        <taxon>Endopterygota</taxon>
        <taxon>Hymenoptera</taxon>
        <taxon>Apocrita</taxon>
        <taxon>Aculeata</taxon>
        <taxon>Formicoidea</taxon>
        <taxon>Formicidae</taxon>
        <taxon>Myrmicinae</taxon>
        <taxon>Trachymyrmex</taxon>
    </lineage>
</organism>
<gene>
    <name evidence="10" type="ORF">ALC57_18396</name>
</gene>